<evidence type="ECO:0000259" key="2">
    <source>
        <dbReference type="PROSITE" id="PS50181"/>
    </source>
</evidence>
<evidence type="ECO:0000313" key="4">
    <source>
        <dbReference type="Proteomes" id="UP000320333"/>
    </source>
</evidence>
<dbReference type="Proteomes" id="UP000320333">
    <property type="component" value="Unassembled WGS sequence"/>
</dbReference>
<feature type="compositionally biased region" description="Polar residues" evidence="1">
    <location>
        <begin position="753"/>
        <end position="777"/>
    </location>
</feature>
<dbReference type="AlphaFoldDB" id="A0A507FQT9"/>
<dbReference type="SUPFAM" id="SSF52047">
    <property type="entry name" value="RNI-like"/>
    <property type="match status" value="2"/>
</dbReference>
<dbReference type="SUPFAM" id="SSF118310">
    <property type="entry name" value="AN1-like Zinc finger"/>
    <property type="match status" value="1"/>
</dbReference>
<dbReference type="InterPro" id="IPR036047">
    <property type="entry name" value="F-box-like_dom_sf"/>
</dbReference>
<comment type="caution">
    <text evidence="3">The sequence shown here is derived from an EMBL/GenBank/DDBJ whole genome shotgun (WGS) entry which is preliminary data.</text>
</comment>
<feature type="region of interest" description="Disordered" evidence="1">
    <location>
        <begin position="750"/>
        <end position="823"/>
    </location>
</feature>
<dbReference type="InterPro" id="IPR032675">
    <property type="entry name" value="LRR_dom_sf"/>
</dbReference>
<evidence type="ECO:0000313" key="3">
    <source>
        <dbReference type="EMBL" id="TPX78633.1"/>
    </source>
</evidence>
<dbReference type="InterPro" id="IPR035896">
    <property type="entry name" value="AN1-like_Znf"/>
</dbReference>
<dbReference type="SMART" id="SM00367">
    <property type="entry name" value="LRR_CC"/>
    <property type="match status" value="5"/>
</dbReference>
<protein>
    <recommendedName>
        <fullName evidence="2">F-box domain-containing protein</fullName>
    </recommendedName>
</protein>
<accession>A0A507FQT9</accession>
<dbReference type="EMBL" id="QEAP01000001">
    <property type="protein sequence ID" value="TPX78633.1"/>
    <property type="molecule type" value="Genomic_DNA"/>
</dbReference>
<organism evidence="3 4">
    <name type="scientific">Chytriomyces confervae</name>
    <dbReference type="NCBI Taxonomy" id="246404"/>
    <lineage>
        <taxon>Eukaryota</taxon>
        <taxon>Fungi</taxon>
        <taxon>Fungi incertae sedis</taxon>
        <taxon>Chytridiomycota</taxon>
        <taxon>Chytridiomycota incertae sedis</taxon>
        <taxon>Chytridiomycetes</taxon>
        <taxon>Chytridiales</taxon>
        <taxon>Chytriomycetaceae</taxon>
        <taxon>Chytriomyces</taxon>
    </lineage>
</organism>
<gene>
    <name evidence="3" type="ORF">CcCBS67573_g00071</name>
</gene>
<reference evidence="3 4" key="1">
    <citation type="journal article" date="2019" name="Sci. Rep.">
        <title>Comparative genomics of chytrid fungi reveal insights into the obligate biotrophic and pathogenic lifestyle of Synchytrium endobioticum.</title>
        <authorList>
            <person name="van de Vossenberg B.T.L.H."/>
            <person name="Warris S."/>
            <person name="Nguyen H.D.T."/>
            <person name="van Gent-Pelzer M.P.E."/>
            <person name="Joly D.L."/>
            <person name="van de Geest H.C."/>
            <person name="Bonants P.J.M."/>
            <person name="Smith D.S."/>
            <person name="Levesque C.A."/>
            <person name="van der Lee T.A.J."/>
        </authorList>
    </citation>
    <scope>NUCLEOTIDE SEQUENCE [LARGE SCALE GENOMIC DNA]</scope>
    <source>
        <strain evidence="3 4">CBS 675.73</strain>
    </source>
</reference>
<dbReference type="STRING" id="246404.A0A507FQT9"/>
<proteinExistence type="predicted"/>
<dbReference type="GO" id="GO:0019005">
    <property type="term" value="C:SCF ubiquitin ligase complex"/>
    <property type="evidence" value="ECO:0007669"/>
    <property type="project" value="TreeGrafter"/>
</dbReference>
<dbReference type="OrthoDB" id="421226at2759"/>
<feature type="domain" description="F-box" evidence="2">
    <location>
        <begin position="90"/>
        <end position="135"/>
    </location>
</feature>
<feature type="compositionally biased region" description="Polar residues" evidence="1">
    <location>
        <begin position="806"/>
        <end position="821"/>
    </location>
</feature>
<evidence type="ECO:0000256" key="1">
    <source>
        <dbReference type="SAM" id="MobiDB-lite"/>
    </source>
</evidence>
<dbReference type="SUPFAM" id="SSF81383">
    <property type="entry name" value="F-box domain"/>
    <property type="match status" value="1"/>
</dbReference>
<keyword evidence="4" id="KW-1185">Reference proteome</keyword>
<dbReference type="Pfam" id="PF12937">
    <property type="entry name" value="F-box-like"/>
    <property type="match status" value="1"/>
</dbReference>
<dbReference type="PROSITE" id="PS50181">
    <property type="entry name" value="FBOX"/>
    <property type="match status" value="1"/>
</dbReference>
<dbReference type="PANTHER" id="PTHR13318">
    <property type="entry name" value="PARTNER OF PAIRED, ISOFORM B-RELATED"/>
    <property type="match status" value="1"/>
</dbReference>
<name>A0A507FQT9_9FUNG</name>
<dbReference type="Gene3D" id="3.80.10.10">
    <property type="entry name" value="Ribonuclease Inhibitor"/>
    <property type="match status" value="2"/>
</dbReference>
<dbReference type="Gene3D" id="1.20.1280.50">
    <property type="match status" value="1"/>
</dbReference>
<dbReference type="InterPro" id="IPR006553">
    <property type="entry name" value="Leu-rich_rpt_Cys-con_subtyp"/>
</dbReference>
<sequence>MNNDTLFDENIASILQISLSALEATTGPDATMGTVPISRSQKVRDAVALNKFGISLVEKKLALTACLLKFQATCALGAVVPTEAPKRGFARINSKVPMEVMSIIFDCLPSGDLYHACLVCQQWYSLANRSLWRVPDPKTQAGFDKMLAGMIVGHQARSYRTALRVPSLSPVFLQAPGEYIRAIQYKYWFKLAIPFGELLIDYAPNLKVLPRIGFFSFMPQVSFFDKCAQLLKLQSIILDCLSPTYIDAALSKLLVARLKRLKIVNLDNGDLDSKVFERMSALRYLEHLAVSFSQAFSDTTLCCVAKSAGNLKSVAIDFAPGLTLVGFCEFWNSLRSIESISFEHVNLFSNEPQGRRGSNHTPKELVLEQKLIKLRHLVLVRTSLPTELLHSIPPSAKYLTKLKLSDGTVDDMTVALFAQHCVHIESLSLTASSKLTDASLVTLANADFLSLHSLSLDYLILLTDTGVASLFNGHDFSEETPPKRKSSVARRLVSLSMYGCNGLSDATAMTLSAEAGERLRNLNIGGIPHLSGEGVCRLVAARGGQLQRLSVAGVDVDERVLMALQTNCSKLHSLDLGRQKWVDRASAEQVVKSLPGLRVLYADGVGHAGLLEDGEDGWDGVSLSTEFESGNGVACRLDSLGRLDTADSIWASTVRTTRASGWTFSRSSVSIATTSTCPVCQRPIPHATTLASHVEVNNLISDHIDAGCTDPLLEAQSRKRARQCDATVGDCSGQFCAKHRFYADHACKPHSRAASNPQKNPSSTQHSRAQSTGTLKPSSAAASSNKNNSSTANSANARASSSSSSIPHTPTSSKQSPNNSKLPVACPICRKNVDGADTSMSASQVNMVVTRHIDAGCPAPAKKNGLLSFLGLS</sequence>
<dbReference type="InterPro" id="IPR001810">
    <property type="entry name" value="F-box_dom"/>
</dbReference>
<feature type="compositionally biased region" description="Low complexity" evidence="1">
    <location>
        <begin position="778"/>
        <end position="805"/>
    </location>
</feature>
<dbReference type="GO" id="GO:0031146">
    <property type="term" value="P:SCF-dependent proteasomal ubiquitin-dependent protein catabolic process"/>
    <property type="evidence" value="ECO:0007669"/>
    <property type="project" value="TreeGrafter"/>
</dbReference>